<protein>
    <submittedName>
        <fullName evidence="1">Uncharacterized protein</fullName>
    </submittedName>
</protein>
<name>A0A059BFS4_EUCGR</name>
<organism evidence="1">
    <name type="scientific">Eucalyptus grandis</name>
    <name type="common">Flooded gum</name>
    <dbReference type="NCBI Taxonomy" id="71139"/>
    <lineage>
        <taxon>Eukaryota</taxon>
        <taxon>Viridiplantae</taxon>
        <taxon>Streptophyta</taxon>
        <taxon>Embryophyta</taxon>
        <taxon>Tracheophyta</taxon>
        <taxon>Spermatophyta</taxon>
        <taxon>Magnoliopsida</taxon>
        <taxon>eudicotyledons</taxon>
        <taxon>Gunneridae</taxon>
        <taxon>Pentapetalae</taxon>
        <taxon>rosids</taxon>
        <taxon>malvids</taxon>
        <taxon>Myrtales</taxon>
        <taxon>Myrtaceae</taxon>
        <taxon>Myrtoideae</taxon>
        <taxon>Eucalypteae</taxon>
        <taxon>Eucalyptus</taxon>
    </lineage>
</organism>
<proteinExistence type="predicted"/>
<dbReference type="Gramene" id="KCW64746">
    <property type="protein sequence ID" value="KCW64746"/>
    <property type="gene ID" value="EUGRSUZ_G02328"/>
</dbReference>
<sequence>MYPFISPTTRLPTLRTEMYKFLHQCHLTLRWTQQSEVLTIGQWNVIGPTMYIDNEVPKLYRKDAPLLAQNEPRAKAESKRHQHAQ</sequence>
<dbReference type="InParanoid" id="A0A059BFS4"/>
<accession>A0A059BFS4</accession>
<dbReference type="EMBL" id="KK198759">
    <property type="protein sequence ID" value="KCW64746.1"/>
    <property type="molecule type" value="Genomic_DNA"/>
</dbReference>
<evidence type="ECO:0000313" key="1">
    <source>
        <dbReference type="EMBL" id="KCW64746.1"/>
    </source>
</evidence>
<reference evidence="1" key="1">
    <citation type="submission" date="2013-07" db="EMBL/GenBank/DDBJ databases">
        <title>The genome of Eucalyptus grandis.</title>
        <authorList>
            <person name="Schmutz J."/>
            <person name="Hayes R."/>
            <person name="Myburg A."/>
            <person name="Tuskan G."/>
            <person name="Grattapaglia D."/>
            <person name="Rokhsar D.S."/>
        </authorList>
    </citation>
    <scope>NUCLEOTIDE SEQUENCE</scope>
    <source>
        <tissue evidence="1">Leaf extractions</tissue>
    </source>
</reference>
<dbReference type="AlphaFoldDB" id="A0A059BFS4"/>
<gene>
    <name evidence="1" type="ORF">EUGRSUZ_G02328</name>
</gene>